<organism evidence="1 2">
    <name type="scientific">Populus alba</name>
    <name type="common">White poplar</name>
    <dbReference type="NCBI Taxonomy" id="43335"/>
    <lineage>
        <taxon>Eukaryota</taxon>
        <taxon>Viridiplantae</taxon>
        <taxon>Streptophyta</taxon>
        <taxon>Embryophyta</taxon>
        <taxon>Tracheophyta</taxon>
        <taxon>Spermatophyta</taxon>
        <taxon>Magnoliopsida</taxon>
        <taxon>eudicotyledons</taxon>
        <taxon>Gunneridae</taxon>
        <taxon>Pentapetalae</taxon>
        <taxon>rosids</taxon>
        <taxon>fabids</taxon>
        <taxon>Malpighiales</taxon>
        <taxon>Salicaceae</taxon>
        <taxon>Saliceae</taxon>
        <taxon>Populus</taxon>
    </lineage>
</organism>
<evidence type="ECO:0000313" key="2">
    <source>
        <dbReference type="Proteomes" id="UP000309997"/>
    </source>
</evidence>
<dbReference type="Proteomes" id="UP000309997">
    <property type="component" value="Unassembled WGS sequence"/>
</dbReference>
<comment type="caution">
    <text evidence="1">The sequence shown here is derived from an EMBL/GenBank/DDBJ whole genome shotgun (WGS) entry which is preliminary data.</text>
</comment>
<gene>
    <name evidence="1" type="ORF">D5086_011902</name>
</gene>
<keyword evidence="2" id="KW-1185">Reference proteome</keyword>
<sequence length="88" mass="10057">MNSANEAGVHVRGQIYPEILRHQKLDDILPQLYEILITELGIDRLKQMLGIEGGTQPGLRDIFVTEQGSRRFVEMFVTEGFVDRIDDI</sequence>
<proteinExistence type="predicted"/>
<evidence type="ECO:0000313" key="1">
    <source>
        <dbReference type="EMBL" id="KAL3585035.1"/>
    </source>
</evidence>
<reference evidence="1 2" key="1">
    <citation type="journal article" date="2024" name="Plant Biotechnol. J.">
        <title>Genome and CRISPR/Cas9 system of a widespread forest tree (Populus alba) in the world.</title>
        <authorList>
            <person name="Liu Y.J."/>
            <person name="Jiang P.F."/>
            <person name="Han X.M."/>
            <person name="Li X.Y."/>
            <person name="Wang H.M."/>
            <person name="Wang Y.J."/>
            <person name="Wang X.X."/>
            <person name="Zeng Q.Y."/>
        </authorList>
    </citation>
    <scope>NUCLEOTIDE SEQUENCE [LARGE SCALE GENOMIC DNA]</scope>
    <source>
        <strain evidence="2">cv. PAL-ZL1</strain>
    </source>
</reference>
<dbReference type="EMBL" id="RCHU02000006">
    <property type="protein sequence ID" value="KAL3585035.1"/>
    <property type="molecule type" value="Genomic_DNA"/>
</dbReference>
<accession>A0ACC4C283</accession>
<name>A0ACC4C283_POPAL</name>
<protein>
    <submittedName>
        <fullName evidence="1">Uncharacterized protein</fullName>
    </submittedName>
</protein>